<keyword evidence="2" id="KW-0732">Signal</keyword>
<dbReference type="KEGG" id="fcy:FRACYDRAFT_236472"/>
<accession>A0A1E7FJ53</accession>
<feature type="chain" id="PRO_5009193190" evidence="2">
    <location>
        <begin position="22"/>
        <end position="383"/>
    </location>
</feature>
<dbReference type="Proteomes" id="UP000095751">
    <property type="component" value="Unassembled WGS sequence"/>
</dbReference>
<evidence type="ECO:0000256" key="2">
    <source>
        <dbReference type="SAM" id="SignalP"/>
    </source>
</evidence>
<proteinExistence type="predicted"/>
<keyword evidence="4" id="KW-1185">Reference proteome</keyword>
<feature type="region of interest" description="Disordered" evidence="1">
    <location>
        <begin position="222"/>
        <end position="244"/>
    </location>
</feature>
<feature type="compositionally biased region" description="Basic and acidic residues" evidence="1">
    <location>
        <begin position="338"/>
        <end position="349"/>
    </location>
</feature>
<dbReference type="AlphaFoldDB" id="A0A1E7FJ53"/>
<evidence type="ECO:0000313" key="3">
    <source>
        <dbReference type="EMBL" id="OEU18201.1"/>
    </source>
</evidence>
<evidence type="ECO:0000313" key="4">
    <source>
        <dbReference type="Proteomes" id="UP000095751"/>
    </source>
</evidence>
<feature type="region of interest" description="Disordered" evidence="1">
    <location>
        <begin position="23"/>
        <end position="58"/>
    </location>
</feature>
<protein>
    <submittedName>
        <fullName evidence="3">Uncharacterized protein</fullName>
    </submittedName>
</protein>
<gene>
    <name evidence="3" type="ORF">FRACYDRAFT_236472</name>
</gene>
<sequence length="383" mass="41998">MKIRAWVSPLTISQLAVTATATATTTTTDTASDTASDSAFGKSVRKLHRRPDSERQLEPLPARKLSLLSDVWTEEDVFTRAFTVITSPKDITFVSPPNLQDSQTLQGSYIITYGGVYRSSSVELVPTELFSVEGTGVMTRSQITLQPKTTPAIDEDFTLGGKCTTTNGKTLTGIISHSCFYDLCLGSPTDCINIYAGGRFNFSPIQGERSRAIFVNTENNGFLDPESEAGPDPKRKLQNQDSADRPVKIVSVGSNFVWAPQGSRAALPPSFPGFGFGGTGRYQGIKCNFDLITVAQRSFFPRVITTESPTASPTLTDEPTVNRNRRDLSQEDEQQEEENTRDLQRVDEDDKFTVEGGRLDTGVIVQKIFFTCNQRLPLGPKAI</sequence>
<dbReference type="EMBL" id="KV784356">
    <property type="protein sequence ID" value="OEU18201.1"/>
    <property type="molecule type" value="Genomic_DNA"/>
</dbReference>
<organism evidence="3 4">
    <name type="scientific">Fragilariopsis cylindrus CCMP1102</name>
    <dbReference type="NCBI Taxonomy" id="635003"/>
    <lineage>
        <taxon>Eukaryota</taxon>
        <taxon>Sar</taxon>
        <taxon>Stramenopiles</taxon>
        <taxon>Ochrophyta</taxon>
        <taxon>Bacillariophyta</taxon>
        <taxon>Bacillariophyceae</taxon>
        <taxon>Bacillariophycidae</taxon>
        <taxon>Bacillariales</taxon>
        <taxon>Bacillariaceae</taxon>
        <taxon>Fragilariopsis</taxon>
    </lineage>
</organism>
<name>A0A1E7FJ53_9STRA</name>
<feature type="region of interest" description="Disordered" evidence="1">
    <location>
        <begin position="305"/>
        <end position="349"/>
    </location>
</feature>
<feature type="signal peptide" evidence="2">
    <location>
        <begin position="1"/>
        <end position="21"/>
    </location>
</feature>
<feature type="compositionally biased region" description="Low complexity" evidence="1">
    <location>
        <begin position="23"/>
        <end position="39"/>
    </location>
</feature>
<dbReference type="InParanoid" id="A0A1E7FJ53"/>
<evidence type="ECO:0000256" key="1">
    <source>
        <dbReference type="SAM" id="MobiDB-lite"/>
    </source>
</evidence>
<feature type="compositionally biased region" description="Polar residues" evidence="1">
    <location>
        <begin position="305"/>
        <end position="322"/>
    </location>
</feature>
<reference evidence="3 4" key="1">
    <citation type="submission" date="2016-09" db="EMBL/GenBank/DDBJ databases">
        <title>Extensive genetic diversity and differential bi-allelic expression allows diatom success in the polar Southern Ocean.</title>
        <authorList>
            <consortium name="DOE Joint Genome Institute"/>
            <person name="Mock T."/>
            <person name="Otillar R.P."/>
            <person name="Strauss J."/>
            <person name="Dupont C."/>
            <person name="Frickenhaus S."/>
            <person name="Maumus F."/>
            <person name="Mcmullan M."/>
            <person name="Sanges R."/>
            <person name="Schmutz J."/>
            <person name="Toseland A."/>
            <person name="Valas R."/>
            <person name="Veluchamy A."/>
            <person name="Ward B.J."/>
            <person name="Allen A."/>
            <person name="Barry K."/>
            <person name="Falciatore A."/>
            <person name="Ferrante M."/>
            <person name="Fortunato A.E."/>
            <person name="Gloeckner G."/>
            <person name="Gruber A."/>
            <person name="Hipkin R."/>
            <person name="Janech M."/>
            <person name="Kroth P."/>
            <person name="Leese F."/>
            <person name="Lindquist E."/>
            <person name="Lyon B.R."/>
            <person name="Martin J."/>
            <person name="Mayer C."/>
            <person name="Parker M."/>
            <person name="Quesneville H."/>
            <person name="Raymond J."/>
            <person name="Uhlig C."/>
            <person name="Valentin K.U."/>
            <person name="Worden A.Z."/>
            <person name="Armbrust E.V."/>
            <person name="Bowler C."/>
            <person name="Green B."/>
            <person name="Moulton V."/>
            <person name="Van Oosterhout C."/>
            <person name="Grigoriev I."/>
        </authorList>
    </citation>
    <scope>NUCLEOTIDE SEQUENCE [LARGE SCALE GENOMIC DNA]</scope>
    <source>
        <strain evidence="3 4">CCMP1102</strain>
    </source>
</reference>